<dbReference type="AlphaFoldDB" id="A0AAE3M5N4"/>
<dbReference type="EMBL" id="JAPDPJ010000028">
    <property type="protein sequence ID" value="MCW3787347.1"/>
    <property type="molecule type" value="Genomic_DNA"/>
</dbReference>
<protein>
    <submittedName>
        <fullName evidence="1">NAD(P)H-dependent oxidoreductase subunit E</fullName>
    </submittedName>
</protein>
<dbReference type="InterPro" id="IPR036249">
    <property type="entry name" value="Thioredoxin-like_sf"/>
</dbReference>
<comment type="caution">
    <text evidence="1">The sequence shown here is derived from an EMBL/GenBank/DDBJ whole genome shotgun (WGS) entry which is preliminary data.</text>
</comment>
<gene>
    <name evidence="1" type="ORF">OM075_12775</name>
</gene>
<evidence type="ECO:0000313" key="1">
    <source>
        <dbReference type="EMBL" id="MCW3787347.1"/>
    </source>
</evidence>
<accession>A0AAE3M5N4</accession>
<dbReference type="RefSeq" id="WP_301190912.1">
    <property type="nucleotide sequence ID" value="NZ_JAPDPJ010000028.1"/>
</dbReference>
<dbReference type="Proteomes" id="UP001209229">
    <property type="component" value="Unassembled WGS sequence"/>
</dbReference>
<name>A0AAE3M5N4_9BACT</name>
<sequence>MDTQKKQNVIRICLGSSCYTRGNAENLKIIQQYVEGKKEIAATLDFRGHLCTENCSRGPVITINDETFEEVQTFQVEKILMEKLG</sequence>
<proteinExistence type="predicted"/>
<dbReference type="SUPFAM" id="SSF52833">
    <property type="entry name" value="Thioredoxin-like"/>
    <property type="match status" value="1"/>
</dbReference>
<dbReference type="Gene3D" id="3.40.30.10">
    <property type="entry name" value="Glutaredoxin"/>
    <property type="match status" value="1"/>
</dbReference>
<evidence type="ECO:0000313" key="2">
    <source>
        <dbReference type="Proteomes" id="UP001209229"/>
    </source>
</evidence>
<reference evidence="1" key="1">
    <citation type="submission" date="2022-10" db="EMBL/GenBank/DDBJ databases">
        <authorList>
            <person name="Yu W.X."/>
        </authorList>
    </citation>
    <scope>NUCLEOTIDE SEQUENCE</scope>
    <source>
        <strain evidence="1">AAT</strain>
    </source>
</reference>
<organism evidence="1 2">
    <name type="scientific">Plebeiibacterium sediminum</name>
    <dbReference type="NCBI Taxonomy" id="2992112"/>
    <lineage>
        <taxon>Bacteria</taxon>
        <taxon>Pseudomonadati</taxon>
        <taxon>Bacteroidota</taxon>
        <taxon>Bacteroidia</taxon>
        <taxon>Marinilabiliales</taxon>
        <taxon>Marinilabiliaceae</taxon>
        <taxon>Plebeiibacterium</taxon>
    </lineage>
</organism>
<dbReference type="Pfam" id="PF01257">
    <property type="entry name" value="2Fe-2S_thioredx"/>
    <property type="match status" value="1"/>
</dbReference>
<keyword evidence="2" id="KW-1185">Reference proteome</keyword>